<dbReference type="EMBL" id="VBOS01000001">
    <property type="protein sequence ID" value="TMQ60975.1"/>
    <property type="molecule type" value="Genomic_DNA"/>
</dbReference>
<dbReference type="PROSITE" id="PS50893">
    <property type="entry name" value="ABC_TRANSPORTER_2"/>
    <property type="match status" value="1"/>
</dbReference>
<feature type="region of interest" description="Disordered" evidence="8">
    <location>
        <begin position="58"/>
        <end position="83"/>
    </location>
</feature>
<feature type="transmembrane region" description="Helical" evidence="9">
    <location>
        <begin position="205"/>
        <end position="233"/>
    </location>
</feature>
<dbReference type="InterPro" id="IPR003439">
    <property type="entry name" value="ABC_transporter-like_ATP-bd"/>
</dbReference>
<dbReference type="GO" id="GO:0016887">
    <property type="term" value="F:ATP hydrolysis activity"/>
    <property type="evidence" value="ECO:0007669"/>
    <property type="project" value="InterPro"/>
</dbReference>
<dbReference type="CDD" id="cd18552">
    <property type="entry name" value="ABC_6TM_MsbA_like"/>
    <property type="match status" value="1"/>
</dbReference>
<dbReference type="GO" id="GO:0005524">
    <property type="term" value="F:ATP binding"/>
    <property type="evidence" value="ECO:0007669"/>
    <property type="project" value="UniProtKB-KW"/>
</dbReference>
<organism evidence="12 13">
    <name type="scientific">Eiseniibacteriota bacterium</name>
    <dbReference type="NCBI Taxonomy" id="2212470"/>
    <lineage>
        <taxon>Bacteria</taxon>
        <taxon>Candidatus Eiseniibacteriota</taxon>
    </lineage>
</organism>
<feature type="domain" description="ABC transmembrane type-1" evidence="11">
    <location>
        <begin position="21"/>
        <end position="359"/>
    </location>
</feature>
<dbReference type="PROSITE" id="PS00211">
    <property type="entry name" value="ABC_TRANSPORTER_1"/>
    <property type="match status" value="1"/>
</dbReference>
<dbReference type="Gene3D" id="1.20.1560.10">
    <property type="entry name" value="ABC transporter type 1, transmembrane domain"/>
    <property type="match status" value="1"/>
</dbReference>
<dbReference type="InterPro" id="IPR017871">
    <property type="entry name" value="ABC_transporter-like_CS"/>
</dbReference>
<evidence type="ECO:0000256" key="3">
    <source>
        <dbReference type="ARBA" id="ARBA00022692"/>
    </source>
</evidence>
<feature type="transmembrane region" description="Helical" evidence="9">
    <location>
        <begin position="302"/>
        <end position="319"/>
    </location>
</feature>
<evidence type="ECO:0000256" key="7">
    <source>
        <dbReference type="ARBA" id="ARBA00023136"/>
    </source>
</evidence>
<feature type="domain" description="ABC transporter" evidence="10">
    <location>
        <begin position="393"/>
        <end position="627"/>
    </location>
</feature>
<dbReference type="PANTHER" id="PTHR24221:SF654">
    <property type="entry name" value="ATP-BINDING CASSETTE SUB-FAMILY B MEMBER 6"/>
    <property type="match status" value="1"/>
</dbReference>
<proteinExistence type="predicted"/>
<evidence type="ECO:0000313" key="13">
    <source>
        <dbReference type="Proteomes" id="UP000317716"/>
    </source>
</evidence>
<accession>A0A538TBE7</accession>
<keyword evidence="5 12" id="KW-0067">ATP-binding</keyword>
<dbReference type="SUPFAM" id="SSF90123">
    <property type="entry name" value="ABC transporter transmembrane region"/>
    <property type="match status" value="1"/>
</dbReference>
<dbReference type="AlphaFoldDB" id="A0A538TBE7"/>
<evidence type="ECO:0000259" key="11">
    <source>
        <dbReference type="PROSITE" id="PS50929"/>
    </source>
</evidence>
<keyword evidence="3 9" id="KW-0812">Transmembrane</keyword>
<dbReference type="PROSITE" id="PS50929">
    <property type="entry name" value="ABC_TM1F"/>
    <property type="match status" value="1"/>
</dbReference>
<gene>
    <name evidence="12" type="ORF">E6K72_00010</name>
</gene>
<feature type="transmembrane region" description="Helical" evidence="9">
    <location>
        <begin position="20"/>
        <end position="42"/>
    </location>
</feature>
<dbReference type="FunFam" id="3.40.50.300:FF:000287">
    <property type="entry name" value="Multidrug ABC transporter ATP-binding protein"/>
    <property type="match status" value="1"/>
</dbReference>
<keyword evidence="6 9" id="KW-1133">Transmembrane helix</keyword>
<comment type="caution">
    <text evidence="12">The sequence shown here is derived from an EMBL/GenBank/DDBJ whole genome shotgun (WGS) entry which is preliminary data.</text>
</comment>
<dbReference type="GO" id="GO:0005886">
    <property type="term" value="C:plasma membrane"/>
    <property type="evidence" value="ECO:0007669"/>
    <property type="project" value="UniProtKB-SubCell"/>
</dbReference>
<dbReference type="GO" id="GO:0034040">
    <property type="term" value="F:ATPase-coupled lipid transmembrane transporter activity"/>
    <property type="evidence" value="ECO:0007669"/>
    <property type="project" value="TreeGrafter"/>
</dbReference>
<keyword evidence="4" id="KW-0547">Nucleotide-binding</keyword>
<feature type="compositionally biased region" description="Low complexity" evidence="8">
    <location>
        <begin position="73"/>
        <end position="83"/>
    </location>
</feature>
<dbReference type="Proteomes" id="UP000317716">
    <property type="component" value="Unassembled WGS sequence"/>
</dbReference>
<dbReference type="PANTHER" id="PTHR24221">
    <property type="entry name" value="ATP-BINDING CASSETTE SUB-FAMILY B"/>
    <property type="match status" value="1"/>
</dbReference>
<evidence type="ECO:0000313" key="12">
    <source>
        <dbReference type="EMBL" id="TMQ60975.1"/>
    </source>
</evidence>
<name>A0A538TBE7_UNCEI</name>
<comment type="subcellular location">
    <subcellularLocation>
        <location evidence="1">Cell membrane</location>
        <topology evidence="1">Multi-pass membrane protein</topology>
    </subcellularLocation>
</comment>
<dbReference type="Pfam" id="PF00005">
    <property type="entry name" value="ABC_tran"/>
    <property type="match status" value="1"/>
</dbReference>
<dbReference type="SUPFAM" id="SSF52540">
    <property type="entry name" value="P-loop containing nucleoside triphosphate hydrolases"/>
    <property type="match status" value="1"/>
</dbReference>
<evidence type="ECO:0000256" key="2">
    <source>
        <dbReference type="ARBA" id="ARBA00022448"/>
    </source>
</evidence>
<dbReference type="InterPro" id="IPR003593">
    <property type="entry name" value="AAA+_ATPase"/>
</dbReference>
<dbReference type="Gene3D" id="3.40.50.300">
    <property type="entry name" value="P-loop containing nucleotide triphosphate hydrolases"/>
    <property type="match status" value="1"/>
</dbReference>
<evidence type="ECO:0000256" key="5">
    <source>
        <dbReference type="ARBA" id="ARBA00022840"/>
    </source>
</evidence>
<dbReference type="GO" id="GO:0140359">
    <property type="term" value="F:ABC-type transporter activity"/>
    <property type="evidence" value="ECO:0007669"/>
    <property type="project" value="InterPro"/>
</dbReference>
<evidence type="ECO:0000256" key="8">
    <source>
        <dbReference type="SAM" id="MobiDB-lite"/>
    </source>
</evidence>
<evidence type="ECO:0000256" key="4">
    <source>
        <dbReference type="ARBA" id="ARBA00022741"/>
    </source>
</evidence>
<sequence>MSIYFRLLGYLKPYRLRLLSAIACMVIYAAASAISLGFVAPFMKVLFERGRPESAVAEQARAPAAAGTEGGSRPPAAAAAPTERTTRLVGWPAPLREWASRTLLNARPLVALERLCLLILVALLLKNLADYVQAFLMVSVEQAAIRDLRTELYAHLQRMSLDFYHGRRTGALVSRVTNDVEYLRASLASSISNLVKDSLTLAGCLAWVFIASWKLALLSLAILPPVALALVAIGRKMRKRSGLAQERMGDLTSILQETIAGARVVKAFGMEAFEQRKFDDANQRYYRAFVRLRRVSAAARPVSEYAIVLVAVAMLWFGGREIFEGHSLEPQQFVLFVTALLSTISPLKSLSEVNANVQQGVAAGSRLFGLLDTPPTVVDTPGAHALSGFEDRIRYEGVSFAYQPGQPVLQEVSFEIGRGDVVALVGGGGAGKSTAMDLLARFYDLSAGRITVDGVDLRDVTIASLRAQLGIVTQETILFHDTVRNNIAYGLTGADEEAVRGAARAAHAHDFITRLPQGYDTVIGERGAKLSGGERQRLAIARALLKNPPLLLLDEATSALDAESERLVQAALERLMRDRTVLVIAHRLSTVQHADRIVVLESGRVVASGAHAELIEQDGAYRRLYNLQFVA</sequence>
<keyword evidence="2" id="KW-0813">Transport</keyword>
<reference evidence="12 13" key="1">
    <citation type="journal article" date="2019" name="Nat. Microbiol.">
        <title>Mediterranean grassland soil C-N compound turnover is dependent on rainfall and depth, and is mediated by genomically divergent microorganisms.</title>
        <authorList>
            <person name="Diamond S."/>
            <person name="Andeer P.F."/>
            <person name="Li Z."/>
            <person name="Crits-Christoph A."/>
            <person name="Burstein D."/>
            <person name="Anantharaman K."/>
            <person name="Lane K.R."/>
            <person name="Thomas B.C."/>
            <person name="Pan C."/>
            <person name="Northen T.R."/>
            <person name="Banfield J.F."/>
        </authorList>
    </citation>
    <scope>NUCLEOTIDE SEQUENCE [LARGE SCALE GENOMIC DNA]</scope>
    <source>
        <strain evidence="12">WS_2</strain>
    </source>
</reference>
<dbReference type="InterPro" id="IPR027417">
    <property type="entry name" value="P-loop_NTPase"/>
</dbReference>
<protein>
    <submittedName>
        <fullName evidence="12">ABC transporter ATP-binding protein</fullName>
    </submittedName>
</protein>
<dbReference type="Pfam" id="PF00664">
    <property type="entry name" value="ABC_membrane"/>
    <property type="match status" value="1"/>
</dbReference>
<dbReference type="InterPro" id="IPR039421">
    <property type="entry name" value="Type_1_exporter"/>
</dbReference>
<dbReference type="InterPro" id="IPR011527">
    <property type="entry name" value="ABC1_TM_dom"/>
</dbReference>
<dbReference type="InterPro" id="IPR036640">
    <property type="entry name" value="ABC1_TM_sf"/>
</dbReference>
<evidence type="ECO:0000259" key="10">
    <source>
        <dbReference type="PROSITE" id="PS50893"/>
    </source>
</evidence>
<dbReference type="SMART" id="SM00382">
    <property type="entry name" value="AAA"/>
    <property type="match status" value="1"/>
</dbReference>
<evidence type="ECO:0000256" key="9">
    <source>
        <dbReference type="SAM" id="Phobius"/>
    </source>
</evidence>
<evidence type="ECO:0000256" key="1">
    <source>
        <dbReference type="ARBA" id="ARBA00004651"/>
    </source>
</evidence>
<keyword evidence="7 9" id="KW-0472">Membrane</keyword>
<evidence type="ECO:0000256" key="6">
    <source>
        <dbReference type="ARBA" id="ARBA00022989"/>
    </source>
</evidence>